<evidence type="ECO:0000256" key="1">
    <source>
        <dbReference type="ARBA" id="ARBA00008799"/>
    </source>
</evidence>
<gene>
    <name evidence="10" type="ORF">DGI_0752</name>
</gene>
<proteinExistence type="inferred from homology"/>
<dbReference type="OrthoDB" id="9815690at2"/>
<dbReference type="AlphaFoldDB" id="T2G9T1"/>
<dbReference type="eggNOG" id="COG0380">
    <property type="taxonomic scope" value="Bacteria"/>
</dbReference>
<dbReference type="HOGENOM" id="CLU_002351_7_1_7"/>
<evidence type="ECO:0000313" key="10">
    <source>
        <dbReference type="EMBL" id="AGW12652.1"/>
    </source>
</evidence>
<reference evidence="11" key="2">
    <citation type="submission" date="2013-07" db="EMBL/GenBank/DDBJ databases">
        <authorList>
            <person name="Morais-Silva F.O."/>
            <person name="Rezende A.M."/>
            <person name="Pimentel C."/>
            <person name="Resende D.M."/>
            <person name="Santos C.I."/>
            <person name="Clemente C."/>
            <person name="de Oliveira L.M."/>
            <person name="da Silva S.M."/>
            <person name="Costa D.A."/>
            <person name="Varela-Raposo A."/>
            <person name="Horacio E.C.A."/>
            <person name="Matos M."/>
            <person name="Flores O."/>
            <person name="Ruiz J.C."/>
            <person name="Rodrigues-Pousada C."/>
        </authorList>
    </citation>
    <scope>NUCLEOTIDE SEQUENCE [LARGE SCALE GENOMIC DNA]</scope>
    <source>
        <strain evidence="11">ATCC 19364 / DSM 1382 / NCIMB 9332 / VKM B-1759</strain>
    </source>
</reference>
<dbReference type="KEGG" id="dgg:DGI_0752"/>
<dbReference type="GO" id="GO:0004805">
    <property type="term" value="F:trehalose-phosphatase activity"/>
    <property type="evidence" value="ECO:0007669"/>
    <property type="project" value="TreeGrafter"/>
</dbReference>
<evidence type="ECO:0000256" key="2">
    <source>
        <dbReference type="ARBA" id="ARBA00022676"/>
    </source>
</evidence>
<evidence type="ECO:0000256" key="6">
    <source>
        <dbReference type="ARBA" id="ARBA00060702"/>
    </source>
</evidence>
<dbReference type="InterPro" id="IPR001830">
    <property type="entry name" value="Glyco_trans_20"/>
</dbReference>
<keyword evidence="11" id="KW-1185">Reference proteome</keyword>
<dbReference type="SUPFAM" id="SSF53756">
    <property type="entry name" value="UDP-Glycosyltransferase/glycogen phosphorylase"/>
    <property type="match status" value="1"/>
</dbReference>
<dbReference type="PATRIC" id="fig|1121448.10.peg.757"/>
<name>T2G9T1_MEGG1</name>
<dbReference type="STRING" id="1121448.DGI_0752"/>
<reference evidence="10 11" key="1">
    <citation type="journal article" date="2013" name="J. Bacteriol.">
        <title>Roles of HynAB and Ech, the only two hydrogenases found in the model sulfate reducer Desulfovibrio gigas.</title>
        <authorList>
            <person name="Morais-Silva F.O."/>
            <person name="Santos C.I."/>
            <person name="Rodrigues R."/>
            <person name="Pereira I.A."/>
            <person name="Rodrigues-Pousada C."/>
        </authorList>
    </citation>
    <scope>NUCLEOTIDE SEQUENCE [LARGE SCALE GENOMIC DNA]</scope>
    <source>
        <strain evidence="11">ATCC 19364 / DSM 1382 / NCIMB 9332 / VKM B-1759</strain>
    </source>
</reference>
<dbReference type="GO" id="GO:0005992">
    <property type="term" value="P:trehalose biosynthetic process"/>
    <property type="evidence" value="ECO:0007669"/>
    <property type="project" value="InterPro"/>
</dbReference>
<evidence type="ECO:0000256" key="9">
    <source>
        <dbReference type="ARBA" id="ARBA00080497"/>
    </source>
</evidence>
<dbReference type="GO" id="GO:0033828">
    <property type="term" value="F:glucosylglycerol-phosphate synthase activity"/>
    <property type="evidence" value="ECO:0007669"/>
    <property type="project" value="UniProtKB-EC"/>
</dbReference>
<dbReference type="CDD" id="cd03788">
    <property type="entry name" value="GT20_TPS"/>
    <property type="match status" value="1"/>
</dbReference>
<dbReference type="PANTHER" id="PTHR10788">
    <property type="entry name" value="TREHALOSE-6-PHOSPHATE SYNTHASE"/>
    <property type="match status" value="1"/>
</dbReference>
<evidence type="ECO:0000256" key="5">
    <source>
        <dbReference type="ARBA" id="ARBA00055920"/>
    </source>
</evidence>
<organism evidence="10 11">
    <name type="scientific">Megalodesulfovibrio gigas (strain ATCC 19364 / DSM 1382 / NCIMB 9332 / VKM B-1759)</name>
    <name type="common">Desulfovibrio gigas</name>
    <dbReference type="NCBI Taxonomy" id="1121448"/>
    <lineage>
        <taxon>Bacteria</taxon>
        <taxon>Pseudomonadati</taxon>
        <taxon>Thermodesulfobacteriota</taxon>
        <taxon>Desulfovibrionia</taxon>
        <taxon>Desulfovibrionales</taxon>
        <taxon>Desulfovibrionaceae</taxon>
        <taxon>Megalodesulfovibrio</taxon>
    </lineage>
</organism>
<comment type="similarity">
    <text evidence="1">Belongs to the glycosyltransferase 20 family.</text>
</comment>
<evidence type="ECO:0000256" key="3">
    <source>
        <dbReference type="ARBA" id="ARBA00022679"/>
    </source>
</evidence>
<dbReference type="Gene3D" id="3.40.50.2000">
    <property type="entry name" value="Glycogen Phosphorylase B"/>
    <property type="match status" value="2"/>
</dbReference>
<protein>
    <recommendedName>
        <fullName evidence="8">Glucosylglycerol-phosphate synthase</fullName>
        <ecNumber evidence="7">2.4.1.213</ecNumber>
    </recommendedName>
    <alternativeName>
        <fullName evidence="9">Glucosyl-glycerol-phosphate synthase</fullName>
    </alternativeName>
</protein>
<evidence type="ECO:0000256" key="7">
    <source>
        <dbReference type="ARBA" id="ARBA00066821"/>
    </source>
</evidence>
<comment type="function">
    <text evidence="5">Involved in salt tolerance by producing GG-phosphate from ADP-glucose and glycerol-3-phosphate (G3P), an intermediate in the synthesis of the osmolyte glucosylglycerol (GG).</text>
</comment>
<comment type="catalytic activity">
    <reaction evidence="4">
        <text>ADP-alpha-D-glucose + sn-glycerol 3-phosphate = 2-O-(alpha-D-glucopyranosyl)-sn-glycerol 3-phosphate + ADP + H(+)</text>
        <dbReference type="Rhea" id="RHEA:12881"/>
        <dbReference type="ChEBI" id="CHEBI:15378"/>
        <dbReference type="ChEBI" id="CHEBI:57498"/>
        <dbReference type="ChEBI" id="CHEBI:57597"/>
        <dbReference type="ChEBI" id="CHEBI:87089"/>
        <dbReference type="ChEBI" id="CHEBI:456216"/>
        <dbReference type="EC" id="2.4.1.213"/>
    </reaction>
</comment>
<keyword evidence="2" id="KW-0328">Glycosyltransferase</keyword>
<dbReference type="PANTHER" id="PTHR10788:SF106">
    <property type="entry name" value="BCDNA.GH08860"/>
    <property type="match status" value="1"/>
</dbReference>
<dbReference type="EC" id="2.4.1.213" evidence="7"/>
<dbReference type="EMBL" id="CP006585">
    <property type="protein sequence ID" value="AGW12652.1"/>
    <property type="molecule type" value="Genomic_DNA"/>
</dbReference>
<evidence type="ECO:0000313" key="11">
    <source>
        <dbReference type="Proteomes" id="UP000016587"/>
    </source>
</evidence>
<dbReference type="RefSeq" id="WP_021759336.1">
    <property type="nucleotide sequence ID" value="NC_022444.1"/>
</dbReference>
<accession>T2G9T1</accession>
<sequence length="491" mass="56328">MTSPQLAVVSNRLPVRLSKNDDGQWTLAQGAGGLVTAMAPVLRNRGGSWVGWNGLATEEDVSSLFETFSKQAGYELHPVQLTPEQEHGFYAGFSNEILWPLFHDLPTRCNFYKPDYWRHYRDVNQLFAETIAAKLPASTYCWVHDYHLMLVAGMLRKIDPTRRCGFFLHIPFPPPDNFLKLPWRKELLQALMEHELVAFHTLRDRRNFEACLQSLLPKTVIRGRGAIVQARYESRTVRIGAIPISIDYKSFTHTAGLPEIKEAAHSLADAYEHRTLILGVDRLDYTKGIPERLESLRLMLQQHPELREKISFIQVLVPSREDVGEYRHLKMEIEQLVGEINGQFATPGWSPIHYQYRNMPREELVSYYLAAHIMFVTPLRDGMNLVAKEYCACRRNNTGVLILSEFAGAAAQLQRDGAVLVNPFDVQGMANALQAACMMPIAEQKRRMQHMRETIRKHDIYFWCDTFLDTAFALKLADIPQMEDVQFHELS</sequence>
<keyword evidence="3" id="KW-0808">Transferase</keyword>
<dbReference type="Proteomes" id="UP000016587">
    <property type="component" value="Chromosome"/>
</dbReference>
<dbReference type="GO" id="GO:0005829">
    <property type="term" value="C:cytosol"/>
    <property type="evidence" value="ECO:0007669"/>
    <property type="project" value="TreeGrafter"/>
</dbReference>
<comment type="pathway">
    <text evidence="6">Glycan metabolism; glucosylglycerol biosynthesis.</text>
</comment>
<evidence type="ECO:0000256" key="4">
    <source>
        <dbReference type="ARBA" id="ARBA00052754"/>
    </source>
</evidence>
<dbReference type="FunFam" id="3.40.50.2000:FF:000010">
    <property type="entry name" value="Alpha,alpha-trehalose-phosphate synthase"/>
    <property type="match status" value="1"/>
</dbReference>
<evidence type="ECO:0000256" key="8">
    <source>
        <dbReference type="ARBA" id="ARBA00069974"/>
    </source>
</evidence>
<dbReference type="Pfam" id="PF00982">
    <property type="entry name" value="Glyco_transf_20"/>
    <property type="match status" value="1"/>
</dbReference>
<dbReference type="GO" id="GO:0003825">
    <property type="term" value="F:alpha,alpha-trehalose-phosphate synthase (UDP-forming) activity"/>
    <property type="evidence" value="ECO:0007669"/>
    <property type="project" value="TreeGrafter"/>
</dbReference>